<dbReference type="EMBL" id="QYRP01000002">
    <property type="protein sequence ID" value="RJS47877.1"/>
    <property type="molecule type" value="Genomic_DNA"/>
</dbReference>
<evidence type="ECO:0000259" key="12">
    <source>
        <dbReference type="Pfam" id="PF16192"/>
    </source>
</evidence>
<name>A0A3A5HJD4_9ACTN</name>
<dbReference type="InterPro" id="IPR027005">
    <property type="entry name" value="PMT-like"/>
</dbReference>
<dbReference type="Proteomes" id="UP000276542">
    <property type="component" value="Unassembled WGS sequence"/>
</dbReference>
<dbReference type="InterPro" id="IPR003342">
    <property type="entry name" value="ArnT-like_N"/>
</dbReference>
<protein>
    <recommendedName>
        <fullName evidence="9 10">Polyprenol-phosphate-mannose--protein mannosyltransferase</fullName>
        <ecNumber evidence="10">2.4.1.-</ecNumber>
    </recommendedName>
</protein>
<dbReference type="GO" id="GO:0012505">
    <property type="term" value="C:endomembrane system"/>
    <property type="evidence" value="ECO:0007669"/>
    <property type="project" value="UniProtKB-SubCell"/>
</dbReference>
<dbReference type="PANTHER" id="PTHR10050:SF46">
    <property type="entry name" value="PROTEIN O-MANNOSYL-TRANSFERASE 2"/>
    <property type="match status" value="1"/>
</dbReference>
<feature type="transmembrane region" description="Helical" evidence="10">
    <location>
        <begin position="281"/>
        <end position="302"/>
    </location>
</feature>
<evidence type="ECO:0000259" key="11">
    <source>
        <dbReference type="Pfam" id="PF02366"/>
    </source>
</evidence>
<accession>A0A3A5HJD4</accession>
<feature type="transmembrane region" description="Helical" evidence="10">
    <location>
        <begin position="173"/>
        <end position="191"/>
    </location>
</feature>
<comment type="caution">
    <text evidence="13">The sequence shown here is derived from an EMBL/GenBank/DDBJ whole genome shotgun (WGS) entry which is preliminary data.</text>
</comment>
<feature type="transmembrane region" description="Helical" evidence="10">
    <location>
        <begin position="25"/>
        <end position="44"/>
    </location>
</feature>
<evidence type="ECO:0000256" key="8">
    <source>
        <dbReference type="ARBA" id="ARBA00023136"/>
    </source>
</evidence>
<dbReference type="Pfam" id="PF16192">
    <property type="entry name" value="PMT_4TMC"/>
    <property type="match status" value="1"/>
</dbReference>
<feature type="transmembrane region" description="Helical" evidence="10">
    <location>
        <begin position="149"/>
        <end position="167"/>
    </location>
</feature>
<sequence>MAVAPPAVPPAQERARPLTRLEDPLLGWLGCLAVFLLALFLRLWRLGSPRGFSFDETYYAKDAWSLLHFGYVKQYAEGADAKILAGHTTDQWLDQPSMTVHPEVGKWMIALGEKAFGMDPFGWRIAAAVTGALMVLVMCRLVRRLTGSTMLGMIAGLLLCFDGMQLVLSRMGLLDIFLAFWILLAVHCVVADRDWMRLRVMAPAIDRPQRGAGSWGPKLWWRPWLFAAGISFGLACGTKWTAIWPLAAFGLMVWFWSAGARRASGVRLAVLKSALVDGIPAFLHLVVVALIVYLASWSGWLAHASTYEDHLSSTQYHRYDSWAGTCDKEEMKDVKYDDDRVWATSKQKDAHGFGEVTQSLHSLWLYHQDVYRFHTKFLNCSTHSYASDPGSWPLLGRPVSASVENDIPRGEQGCLAATGSHCIREVLILGTPVLWWAGALAFLYAVVAWIGRRDWRYGLAVVGVLSTWLPWQLNDSRPIFLFYASAFLPFLVIALTLVIGQLLGPGRGPSSRRTTGTIVAGTFVVLVLLNFAWFWPIWTNGLLTLSEWQSRIWFQRWI</sequence>
<proteinExistence type="inferred from homology"/>
<dbReference type="GO" id="GO:0004169">
    <property type="term" value="F:dolichyl-phosphate-mannose-protein mannosyltransferase activity"/>
    <property type="evidence" value="ECO:0007669"/>
    <property type="project" value="UniProtKB-UniRule"/>
</dbReference>
<dbReference type="UniPathway" id="UPA00378"/>
<feature type="transmembrane region" description="Helical" evidence="10">
    <location>
        <begin position="479"/>
        <end position="503"/>
    </location>
</feature>
<evidence type="ECO:0000256" key="9">
    <source>
        <dbReference type="ARBA" id="ARBA00093617"/>
    </source>
</evidence>
<feature type="transmembrane region" description="Helical" evidence="10">
    <location>
        <begin position="515"/>
        <end position="538"/>
    </location>
</feature>
<feature type="transmembrane region" description="Helical" evidence="10">
    <location>
        <begin position="242"/>
        <end position="260"/>
    </location>
</feature>
<evidence type="ECO:0000256" key="2">
    <source>
        <dbReference type="ARBA" id="ARBA00004922"/>
    </source>
</evidence>
<organism evidence="13 14">
    <name type="scientific">Nocardioides cavernaquae</name>
    <dbReference type="NCBI Taxonomy" id="2321396"/>
    <lineage>
        <taxon>Bacteria</taxon>
        <taxon>Bacillati</taxon>
        <taxon>Actinomycetota</taxon>
        <taxon>Actinomycetes</taxon>
        <taxon>Propionibacteriales</taxon>
        <taxon>Nocardioidaceae</taxon>
        <taxon>Nocardioides</taxon>
    </lineage>
</organism>
<dbReference type="AlphaFoldDB" id="A0A3A5HJD4"/>
<reference evidence="14" key="1">
    <citation type="submission" date="2018-09" db="EMBL/GenBank/DDBJ databases">
        <authorList>
            <person name="Zhu H."/>
        </authorList>
    </citation>
    <scope>NUCLEOTIDE SEQUENCE [LARGE SCALE GENOMIC DNA]</scope>
    <source>
        <strain evidence="14">K1W22B-1</strain>
    </source>
</reference>
<keyword evidence="4 10" id="KW-0328">Glycosyltransferase</keyword>
<keyword evidence="6 10" id="KW-0812">Transmembrane</keyword>
<evidence type="ECO:0000256" key="7">
    <source>
        <dbReference type="ARBA" id="ARBA00022989"/>
    </source>
</evidence>
<evidence type="ECO:0000256" key="6">
    <source>
        <dbReference type="ARBA" id="ARBA00022692"/>
    </source>
</evidence>
<evidence type="ECO:0000313" key="13">
    <source>
        <dbReference type="EMBL" id="RJS47877.1"/>
    </source>
</evidence>
<feature type="domain" description="ArnT-like N-terminal" evidence="11">
    <location>
        <begin position="33"/>
        <end position="292"/>
    </location>
</feature>
<evidence type="ECO:0000313" key="14">
    <source>
        <dbReference type="Proteomes" id="UP000276542"/>
    </source>
</evidence>
<comment type="pathway">
    <text evidence="2 10">Protein modification; protein glycosylation.</text>
</comment>
<feature type="transmembrane region" description="Helical" evidence="10">
    <location>
        <begin position="433"/>
        <end position="450"/>
    </location>
</feature>
<evidence type="ECO:0000256" key="5">
    <source>
        <dbReference type="ARBA" id="ARBA00022679"/>
    </source>
</evidence>
<evidence type="ECO:0000256" key="3">
    <source>
        <dbReference type="ARBA" id="ARBA00007222"/>
    </source>
</evidence>
<keyword evidence="8 10" id="KW-0472">Membrane</keyword>
<keyword evidence="14" id="KW-1185">Reference proteome</keyword>
<comment type="function">
    <text evidence="10">Protein O-mannosyltransferase that catalyzes the transfer of a single mannose residue from a polyprenol phospho-mannosyl lipidic donor to the hydroxyl group of selected serine and threonine residues in acceptor proteins.</text>
</comment>
<comment type="subcellular location">
    <subcellularLocation>
        <location evidence="10">Cell membrane</location>
    </subcellularLocation>
    <subcellularLocation>
        <location evidence="1">Endomembrane system</location>
        <topology evidence="1">Multi-pass membrane protein</topology>
    </subcellularLocation>
</comment>
<gene>
    <name evidence="13" type="ORF">D4739_09490</name>
</gene>
<keyword evidence="7 10" id="KW-1133">Transmembrane helix</keyword>
<dbReference type="OrthoDB" id="9776737at2"/>
<keyword evidence="5 10" id="KW-0808">Transferase</keyword>
<dbReference type="PANTHER" id="PTHR10050">
    <property type="entry name" value="DOLICHYL-PHOSPHATE-MANNOSE--PROTEIN MANNOSYLTRANSFERASE"/>
    <property type="match status" value="1"/>
</dbReference>
<dbReference type="InterPro" id="IPR032421">
    <property type="entry name" value="PMT_4TMC"/>
</dbReference>
<feature type="transmembrane region" description="Helical" evidence="10">
    <location>
        <begin position="121"/>
        <end position="142"/>
    </location>
</feature>
<dbReference type="GO" id="GO:0005886">
    <property type="term" value="C:plasma membrane"/>
    <property type="evidence" value="ECO:0007669"/>
    <property type="project" value="UniProtKB-SubCell"/>
</dbReference>
<dbReference type="Pfam" id="PF02366">
    <property type="entry name" value="PMT"/>
    <property type="match status" value="1"/>
</dbReference>
<feature type="domain" description="Protein O-mannosyl-transferase C-terminal four TM" evidence="12">
    <location>
        <begin position="361"/>
        <end position="557"/>
    </location>
</feature>
<evidence type="ECO:0000256" key="1">
    <source>
        <dbReference type="ARBA" id="ARBA00004127"/>
    </source>
</evidence>
<keyword evidence="10" id="KW-1003">Cell membrane</keyword>
<evidence type="ECO:0000256" key="4">
    <source>
        <dbReference type="ARBA" id="ARBA00022676"/>
    </source>
</evidence>
<evidence type="ECO:0000256" key="10">
    <source>
        <dbReference type="RuleBase" id="RU367007"/>
    </source>
</evidence>
<dbReference type="EC" id="2.4.1.-" evidence="10"/>
<comment type="similarity">
    <text evidence="3 10">Belongs to the glycosyltransferase 39 family.</text>
</comment>